<dbReference type="PATRIC" id="fig|291169.3.peg.1767"/>
<dbReference type="GO" id="GO:0051539">
    <property type="term" value="F:4 iron, 4 sulfur cluster binding"/>
    <property type="evidence" value="ECO:0007669"/>
    <property type="project" value="UniProtKB-KW"/>
</dbReference>
<keyword evidence="5 11" id="KW-0949">S-adenosyl-L-methionine</keyword>
<feature type="binding site" evidence="11">
    <location>
        <position position="79"/>
    </location>
    <ligand>
        <name>[4Fe-4S] cluster</name>
        <dbReference type="ChEBI" id="CHEBI:49883"/>
    </ligand>
</feature>
<feature type="binding site" evidence="11">
    <location>
        <position position="167"/>
    </location>
    <ligand>
        <name>[4Fe-4S] cluster</name>
        <dbReference type="ChEBI" id="CHEBI:49883"/>
    </ligand>
</feature>
<dbReference type="GO" id="GO:0070041">
    <property type="term" value="F:rRNA (uridine-C5-)-methyltransferase activity"/>
    <property type="evidence" value="ECO:0007669"/>
    <property type="project" value="UniProtKB-UniRule"/>
</dbReference>
<accession>A0A1E3GR43</accession>
<dbReference type="InterPro" id="IPR030391">
    <property type="entry name" value="MeTrfase_TrmA_CS"/>
</dbReference>
<dbReference type="Pfam" id="PF05958">
    <property type="entry name" value="tRNA_U5-meth_tr"/>
    <property type="match status" value="1"/>
</dbReference>
<dbReference type="InterPro" id="IPR012340">
    <property type="entry name" value="NA-bd_OB-fold"/>
</dbReference>
<dbReference type="InterPro" id="IPR029063">
    <property type="entry name" value="SAM-dependent_MTases_sf"/>
</dbReference>
<dbReference type="PANTHER" id="PTHR11061:SF49">
    <property type="entry name" value="23S RRNA (URACIL(1939)-C(5))-METHYLTRANSFERASE RLMD"/>
    <property type="match status" value="1"/>
</dbReference>
<gene>
    <name evidence="11 15" type="primary">rlmD</name>
    <name evidence="15" type="ORF">A9E74_01757</name>
</gene>
<dbReference type="Gene3D" id="2.40.50.140">
    <property type="entry name" value="Nucleic acid-binding proteins"/>
    <property type="match status" value="1"/>
</dbReference>
<dbReference type="HAMAP" id="MF_01010">
    <property type="entry name" value="23SrRNA_methyltr_RlmD"/>
    <property type="match status" value="1"/>
</dbReference>
<feature type="active site" description="Nucleophile" evidence="11 12">
    <location>
        <position position="399"/>
    </location>
</feature>
<keyword evidence="8 11" id="KW-0411">Iron-sulfur</keyword>
<evidence type="ECO:0000256" key="8">
    <source>
        <dbReference type="ARBA" id="ARBA00023014"/>
    </source>
</evidence>
<dbReference type="PANTHER" id="PTHR11061">
    <property type="entry name" value="RNA M5U METHYLTRANSFERASE"/>
    <property type="match status" value="1"/>
</dbReference>
<keyword evidence="6 11" id="KW-0479">Metal-binding</keyword>
<dbReference type="SUPFAM" id="SSF53335">
    <property type="entry name" value="S-adenosyl-L-methionine-dependent methyltransferases"/>
    <property type="match status" value="1"/>
</dbReference>
<dbReference type="GO" id="GO:0070475">
    <property type="term" value="P:rRNA base methylation"/>
    <property type="evidence" value="ECO:0007669"/>
    <property type="project" value="TreeGrafter"/>
</dbReference>
<dbReference type="EC" id="2.1.1.190" evidence="11"/>
<evidence type="ECO:0000313" key="15">
    <source>
        <dbReference type="EMBL" id="ODN66487.1"/>
    </source>
</evidence>
<dbReference type="Pfam" id="PF01938">
    <property type="entry name" value="TRAM"/>
    <property type="match status" value="1"/>
</dbReference>
<dbReference type="EMBL" id="MCRI01000018">
    <property type="protein sequence ID" value="ODN66487.1"/>
    <property type="molecule type" value="Genomic_DNA"/>
</dbReference>
<evidence type="ECO:0000256" key="11">
    <source>
        <dbReference type="HAMAP-Rule" id="MF_01010"/>
    </source>
</evidence>
<dbReference type="GO" id="GO:0003723">
    <property type="term" value="F:RNA binding"/>
    <property type="evidence" value="ECO:0007669"/>
    <property type="project" value="InterPro"/>
</dbReference>
<dbReference type="InterPro" id="IPR001566">
    <property type="entry name" value="23S_rRNA_MeTrfase_RlmD"/>
</dbReference>
<comment type="caution">
    <text evidence="15">The sequence shown here is derived from an EMBL/GenBank/DDBJ whole genome shotgun (WGS) entry which is preliminary data.</text>
</comment>
<dbReference type="PROSITE" id="PS01231">
    <property type="entry name" value="TRMA_2"/>
    <property type="match status" value="1"/>
</dbReference>
<dbReference type="PROSITE" id="PS50926">
    <property type="entry name" value="TRAM"/>
    <property type="match status" value="1"/>
</dbReference>
<dbReference type="PROSITE" id="PS51687">
    <property type="entry name" value="SAM_MT_RNA_M5U"/>
    <property type="match status" value="1"/>
</dbReference>
<dbReference type="NCBIfam" id="TIGR00479">
    <property type="entry name" value="rumA"/>
    <property type="match status" value="1"/>
</dbReference>
<feature type="binding site" evidence="11">
    <location>
        <position position="85"/>
    </location>
    <ligand>
        <name>[4Fe-4S] cluster</name>
        <dbReference type="ChEBI" id="CHEBI:49883"/>
    </ligand>
</feature>
<evidence type="ECO:0000256" key="4">
    <source>
        <dbReference type="ARBA" id="ARBA00022679"/>
    </source>
</evidence>
<evidence type="ECO:0000256" key="13">
    <source>
        <dbReference type="PROSITE-ProRule" id="PRU10015"/>
    </source>
</evidence>
<dbReference type="CDD" id="cd02440">
    <property type="entry name" value="AdoMet_MTases"/>
    <property type="match status" value="1"/>
</dbReference>
<dbReference type="Gene3D" id="3.40.50.150">
    <property type="entry name" value="Vaccinia Virus protein VP39"/>
    <property type="match status" value="1"/>
</dbReference>
<keyword evidence="16" id="KW-1185">Reference proteome</keyword>
<evidence type="ECO:0000256" key="7">
    <source>
        <dbReference type="ARBA" id="ARBA00023004"/>
    </source>
</evidence>
<comment type="catalytic activity">
    <reaction evidence="9 11">
        <text>uridine(1939) in 23S rRNA + S-adenosyl-L-methionine = 5-methyluridine(1939) in 23S rRNA + S-adenosyl-L-homocysteine + H(+)</text>
        <dbReference type="Rhea" id="RHEA:42908"/>
        <dbReference type="Rhea" id="RHEA-COMP:10278"/>
        <dbReference type="Rhea" id="RHEA-COMP:10279"/>
        <dbReference type="ChEBI" id="CHEBI:15378"/>
        <dbReference type="ChEBI" id="CHEBI:57856"/>
        <dbReference type="ChEBI" id="CHEBI:59789"/>
        <dbReference type="ChEBI" id="CHEBI:65315"/>
        <dbReference type="ChEBI" id="CHEBI:74447"/>
        <dbReference type="EC" id="2.1.1.190"/>
    </reaction>
</comment>
<evidence type="ECO:0000259" key="14">
    <source>
        <dbReference type="PROSITE" id="PS50926"/>
    </source>
</evidence>
<keyword evidence="1 11" id="KW-0004">4Fe-4S</keyword>
<feature type="binding site" evidence="11">
    <location>
        <position position="308"/>
    </location>
    <ligand>
        <name>S-adenosyl-L-methionine</name>
        <dbReference type="ChEBI" id="CHEBI:59789"/>
    </ligand>
</feature>
<evidence type="ECO:0000256" key="5">
    <source>
        <dbReference type="ARBA" id="ARBA00022691"/>
    </source>
</evidence>
<dbReference type="InterPro" id="IPR010280">
    <property type="entry name" value="U5_MeTrfase_fam"/>
</dbReference>
<keyword evidence="7 11" id="KW-0408">Iron</keyword>
<feature type="binding site" evidence="11 12">
    <location>
        <position position="373"/>
    </location>
    <ligand>
        <name>S-adenosyl-L-methionine</name>
        <dbReference type="ChEBI" id="CHEBI:59789"/>
    </ligand>
</feature>
<dbReference type="SUPFAM" id="SSF50249">
    <property type="entry name" value="Nucleic acid-binding proteins"/>
    <property type="match status" value="1"/>
</dbReference>
<feature type="binding site" evidence="11 12">
    <location>
        <position position="303"/>
    </location>
    <ligand>
        <name>S-adenosyl-L-methionine</name>
        <dbReference type="ChEBI" id="CHEBI:59789"/>
    </ligand>
</feature>
<keyword evidence="4 11" id="KW-0808">Transferase</keyword>
<dbReference type="Gene3D" id="2.40.50.1070">
    <property type="match status" value="1"/>
</dbReference>
<dbReference type="InterPro" id="IPR002792">
    <property type="entry name" value="TRAM_dom"/>
</dbReference>
<dbReference type="FunFam" id="3.40.50.150:FF:000009">
    <property type="entry name" value="23S rRNA (Uracil(1939)-C(5))-methyltransferase RlmD"/>
    <property type="match status" value="1"/>
</dbReference>
<dbReference type="InterPro" id="IPR030390">
    <property type="entry name" value="MeTrfase_TrmA_AS"/>
</dbReference>
<feature type="binding site" evidence="11">
    <location>
        <position position="351"/>
    </location>
    <ligand>
        <name>S-adenosyl-L-methionine</name>
        <dbReference type="ChEBI" id="CHEBI:59789"/>
    </ligand>
</feature>
<feature type="binding site" evidence="11 12">
    <location>
        <position position="324"/>
    </location>
    <ligand>
        <name>S-adenosyl-L-methionine</name>
        <dbReference type="ChEBI" id="CHEBI:59789"/>
    </ligand>
</feature>
<keyword evidence="3 11" id="KW-0489">Methyltransferase</keyword>
<comment type="similarity">
    <text evidence="11">Belongs to the class I-like SAM-binding methyltransferase superfamily. RNA M5U methyltransferase family. RlmD subfamily.</text>
</comment>
<evidence type="ECO:0000256" key="1">
    <source>
        <dbReference type="ARBA" id="ARBA00022485"/>
    </source>
</evidence>
<feature type="active site" evidence="13">
    <location>
        <position position="399"/>
    </location>
</feature>
<proteinExistence type="inferred from homology"/>
<dbReference type="Proteomes" id="UP000094379">
    <property type="component" value="Unassembled WGS sequence"/>
</dbReference>
<feature type="binding site" evidence="11 12">
    <location>
        <position position="274"/>
    </location>
    <ligand>
        <name>S-adenosyl-L-methionine</name>
        <dbReference type="ChEBI" id="CHEBI:59789"/>
    </ligand>
</feature>
<dbReference type="STRING" id="291169.A9E74_01757"/>
<dbReference type="RefSeq" id="WP_069296200.1">
    <property type="nucleotide sequence ID" value="NZ_MCRI01000018.1"/>
</dbReference>
<evidence type="ECO:0000256" key="9">
    <source>
        <dbReference type="ARBA" id="ARBA00052756"/>
    </source>
</evidence>
<evidence type="ECO:0000256" key="12">
    <source>
        <dbReference type="PROSITE-ProRule" id="PRU01024"/>
    </source>
</evidence>
<evidence type="ECO:0000313" key="16">
    <source>
        <dbReference type="Proteomes" id="UP000094379"/>
    </source>
</evidence>
<reference evidence="15 16" key="1">
    <citation type="submission" date="2016-07" db="EMBL/GenBank/DDBJ databases">
        <title>Draft Genome Sequence of Methylophaga muralis Bur 1.</title>
        <authorList>
            <person name="Vasilenko O.V."/>
            <person name="Doronina N.V."/>
            <person name="Shmareva M.N."/>
            <person name="Tarlachkov S.V."/>
            <person name="Mustakhimov I."/>
            <person name="Trotsenko Y.A."/>
        </authorList>
    </citation>
    <scope>NUCLEOTIDE SEQUENCE [LARGE SCALE GENOMIC DNA]</scope>
    <source>
        <strain evidence="15 16">Bur 1</strain>
    </source>
</reference>
<keyword evidence="2 11" id="KW-0698">rRNA processing</keyword>
<comment type="function">
    <text evidence="10 11">Catalyzes the formation of 5-methyl-uridine at position 1939 (m5U1939) in 23S rRNA.</text>
</comment>
<sequence>MARRNHKQRLPAEAVQAVIESLSHDGRGIARIDGKTVFVDGALAGENVSFMYTRLHKKYDEAKVVSVENASADRVEPKCQHFGICGGCSLMHMAPEAQLSLKQDTLKEQLSHFGQLTPEHWLPPLTGPLWGYRRKARLGVRYVTKKEKVLVGFREKGTPYLAELTQCEVLDPRVGLRLEELGKMIASLEAYNRIAQIEVAMDDAHTALVFRNMDPLCETDKQKLINYGQQHDLWIYQQPGGPDTVSPLWPEVPQLHYAPEEGLRLEFAPGDFTQVNAGINHKMIAKAIELLDLQQNDRVLDLFCGLGNFTLPLAKRVSSVIGVEGDKSLIAHAQRNATINGLDNAEFEMADLTTTQLKDYPWAQAGFTKVLLDPPRSGAFEVLGQIADLGAETIVYVSCNPATLARDAGELVNQYGYTLVQTGIMDMFPHTSHVESIALFKKVIS</sequence>
<organism evidence="15 16">
    <name type="scientific">Methylophaga muralis</name>
    <dbReference type="NCBI Taxonomy" id="291169"/>
    <lineage>
        <taxon>Bacteria</taxon>
        <taxon>Pseudomonadati</taxon>
        <taxon>Pseudomonadota</taxon>
        <taxon>Gammaproteobacteria</taxon>
        <taxon>Thiotrichales</taxon>
        <taxon>Piscirickettsiaceae</taxon>
        <taxon>Methylophaga</taxon>
    </lineage>
</organism>
<evidence type="ECO:0000256" key="2">
    <source>
        <dbReference type="ARBA" id="ARBA00022552"/>
    </source>
</evidence>
<protein>
    <recommendedName>
        <fullName evidence="11">23S rRNA (uracil(1939)-C(5))-methyltransferase RlmD</fullName>
        <ecNumber evidence="11">2.1.1.190</ecNumber>
    </recommendedName>
    <alternativeName>
        <fullName evidence="11">23S rRNA(m5U1939)-methyltransferase</fullName>
    </alternativeName>
</protein>
<dbReference type="AlphaFoldDB" id="A0A1E3GR43"/>
<evidence type="ECO:0000256" key="10">
    <source>
        <dbReference type="ARBA" id="ARBA00059995"/>
    </source>
</evidence>
<dbReference type="PROSITE" id="PS01230">
    <property type="entry name" value="TRMA_1"/>
    <property type="match status" value="1"/>
</dbReference>
<feature type="domain" description="TRAM" evidence="14">
    <location>
        <begin position="8"/>
        <end position="66"/>
    </location>
</feature>
<dbReference type="FunFam" id="2.40.50.140:FF:000097">
    <property type="entry name" value="23S rRNA (uracil(1939)-C(5))-methyltransferase RlmD"/>
    <property type="match status" value="1"/>
</dbReference>
<dbReference type="GO" id="GO:0005506">
    <property type="term" value="F:iron ion binding"/>
    <property type="evidence" value="ECO:0007669"/>
    <property type="project" value="UniProtKB-UniRule"/>
</dbReference>
<dbReference type="NCBIfam" id="NF009639">
    <property type="entry name" value="PRK13168.1"/>
    <property type="match status" value="1"/>
</dbReference>
<evidence type="ECO:0000256" key="3">
    <source>
        <dbReference type="ARBA" id="ARBA00022603"/>
    </source>
</evidence>
<evidence type="ECO:0000256" key="6">
    <source>
        <dbReference type="ARBA" id="ARBA00022723"/>
    </source>
</evidence>
<name>A0A1E3GR43_9GAMM</name>
<feature type="binding site" evidence="11">
    <location>
        <position position="88"/>
    </location>
    <ligand>
        <name>[4Fe-4S] cluster</name>
        <dbReference type="ChEBI" id="CHEBI:49883"/>
    </ligand>
</feature>